<protein>
    <submittedName>
        <fullName evidence="1">Uncharacterized protein</fullName>
    </submittedName>
</protein>
<dbReference type="RefSeq" id="WP_381435292.1">
    <property type="nucleotide sequence ID" value="NZ_JBHSNO010000006.1"/>
</dbReference>
<evidence type="ECO:0000313" key="2">
    <source>
        <dbReference type="Proteomes" id="UP001596109"/>
    </source>
</evidence>
<gene>
    <name evidence="1" type="ORF">ACFPRA_13025</name>
</gene>
<sequence length="215" mass="25497">MDASEREELYNGIRNFREKEVTIGLTEEEVNALARLLKQAEADMKQSVNIQVDYNEKQQQAPVTVEAIRQVTFIESPVKQKLIERIMKKEQLIYYELHVPERTDLQSYGWSYRFTLEVKKFIEEVGLGDKWSTLLPAAMEMSPLHILDKEEMEWLNLLPDPNWCLRVFGEVPDLEILAKKHSEEMHESILWLKEQWEEGYQIYIDCTELNYIQID</sequence>
<name>A0ABW0TLY9_9BACL</name>
<organism evidence="1 2">
    <name type="scientific">Sporosarcina soli</name>
    <dbReference type="NCBI Taxonomy" id="334736"/>
    <lineage>
        <taxon>Bacteria</taxon>
        <taxon>Bacillati</taxon>
        <taxon>Bacillota</taxon>
        <taxon>Bacilli</taxon>
        <taxon>Bacillales</taxon>
        <taxon>Caryophanaceae</taxon>
        <taxon>Sporosarcina</taxon>
    </lineage>
</organism>
<proteinExistence type="predicted"/>
<comment type="caution">
    <text evidence="1">The sequence shown here is derived from an EMBL/GenBank/DDBJ whole genome shotgun (WGS) entry which is preliminary data.</text>
</comment>
<accession>A0ABW0TLY9</accession>
<reference evidence="2" key="1">
    <citation type="journal article" date="2019" name="Int. J. Syst. Evol. Microbiol.">
        <title>The Global Catalogue of Microorganisms (GCM) 10K type strain sequencing project: providing services to taxonomists for standard genome sequencing and annotation.</title>
        <authorList>
            <consortium name="The Broad Institute Genomics Platform"/>
            <consortium name="The Broad Institute Genome Sequencing Center for Infectious Disease"/>
            <person name="Wu L."/>
            <person name="Ma J."/>
        </authorList>
    </citation>
    <scope>NUCLEOTIDE SEQUENCE [LARGE SCALE GENOMIC DNA]</scope>
    <source>
        <strain evidence="2">CGMCC 4.1434</strain>
    </source>
</reference>
<evidence type="ECO:0000313" key="1">
    <source>
        <dbReference type="EMBL" id="MFC5589821.1"/>
    </source>
</evidence>
<keyword evidence="2" id="KW-1185">Reference proteome</keyword>
<dbReference type="EMBL" id="JBHSNO010000006">
    <property type="protein sequence ID" value="MFC5589821.1"/>
    <property type="molecule type" value="Genomic_DNA"/>
</dbReference>
<dbReference type="Proteomes" id="UP001596109">
    <property type="component" value="Unassembled WGS sequence"/>
</dbReference>